<name>A0A921LKG7_9LACO</name>
<comment type="caution">
    <text evidence="1">The sequence shown here is derived from an EMBL/GenBank/DDBJ whole genome shotgun (WGS) entry which is preliminary data.</text>
</comment>
<sequence length="425" mass="50412">MSPKRSIDIIQDGQPITKNKEDLIKKYGLSRRDIFYSYNNETYISNFVGIVQRGNNILVSIPKHFKNINSFINAERKEKINDIRLIMDCIRESTFDLQYSTFDETKDIDTNFPLNAYFNIYRYFSKYGLYHEEYSEIKQNNGSKISWKSTLKRSMKLIVDGNLIFTPLFYKKVRNNETIVTECMISIINYTTSTLGDFFTLPDNTMIANRGINSAIFGNETIIFKLEEILSKTFKDINKKLIRNIITYLKGVNSIKEESLDIKYYNFANIWETAVHKYLNDHFEKIDVNDHIVFTKEGSHKRFIKKPIYYNSVTKYSNWYLEPDHFLIDKDNRIVYLFDSKYYTKLLDINHKQFMYHILYQNKYSDYRLYDSLLLPSEKDTATEEYVDIKKDLLPQGIISQGQQPIKIYLTKLNTIDVLKNYVND</sequence>
<accession>A0A921LKG7</accession>
<reference evidence="1" key="2">
    <citation type="submission" date="2021-09" db="EMBL/GenBank/DDBJ databases">
        <authorList>
            <person name="Gilroy R."/>
        </authorList>
    </citation>
    <scope>NUCLEOTIDE SEQUENCE</scope>
    <source>
        <strain evidence="1">CHK189-29639</strain>
    </source>
</reference>
<dbReference type="Proteomes" id="UP000759256">
    <property type="component" value="Unassembled WGS sequence"/>
</dbReference>
<keyword evidence="1" id="KW-0540">Nuclease</keyword>
<gene>
    <name evidence="1" type="ORF">K8V06_09370</name>
</gene>
<reference evidence="1" key="1">
    <citation type="journal article" date="2021" name="PeerJ">
        <title>Extensive microbial diversity within the chicken gut microbiome revealed by metagenomics and culture.</title>
        <authorList>
            <person name="Gilroy R."/>
            <person name="Ravi A."/>
            <person name="Getino M."/>
            <person name="Pursley I."/>
            <person name="Horton D.L."/>
            <person name="Alikhan N.F."/>
            <person name="Baker D."/>
            <person name="Gharbi K."/>
            <person name="Hall N."/>
            <person name="Watson M."/>
            <person name="Adriaenssens E.M."/>
            <person name="Foster-Nyarko E."/>
            <person name="Jarju S."/>
            <person name="Secka A."/>
            <person name="Antonio M."/>
            <person name="Oren A."/>
            <person name="Chaudhuri R.R."/>
            <person name="La Ragione R."/>
            <person name="Hildebrand F."/>
            <person name="Pallen M.J."/>
        </authorList>
    </citation>
    <scope>NUCLEOTIDE SEQUENCE</scope>
    <source>
        <strain evidence="1">CHK189-29639</strain>
    </source>
</reference>
<organism evidence="1 2">
    <name type="scientific">Ligilactobacillus salivarius</name>
    <dbReference type="NCBI Taxonomy" id="1624"/>
    <lineage>
        <taxon>Bacteria</taxon>
        <taxon>Bacillati</taxon>
        <taxon>Bacillota</taxon>
        <taxon>Bacilli</taxon>
        <taxon>Lactobacillales</taxon>
        <taxon>Lactobacillaceae</taxon>
        <taxon>Ligilactobacillus</taxon>
    </lineage>
</organism>
<keyword evidence="1" id="KW-0378">Hydrolase</keyword>
<evidence type="ECO:0000313" key="1">
    <source>
        <dbReference type="EMBL" id="HJG16327.1"/>
    </source>
</evidence>
<protein>
    <submittedName>
        <fullName evidence="1">LlaJI family restriction endonuclease</fullName>
    </submittedName>
</protein>
<dbReference type="GO" id="GO:0004519">
    <property type="term" value="F:endonuclease activity"/>
    <property type="evidence" value="ECO:0007669"/>
    <property type="project" value="UniProtKB-KW"/>
</dbReference>
<keyword evidence="1" id="KW-0255">Endonuclease</keyword>
<evidence type="ECO:0000313" key="2">
    <source>
        <dbReference type="Proteomes" id="UP000759256"/>
    </source>
</evidence>
<proteinExistence type="predicted"/>
<dbReference type="AlphaFoldDB" id="A0A921LKG7"/>
<dbReference type="EMBL" id="DYVK01000093">
    <property type="protein sequence ID" value="HJG16327.1"/>
    <property type="molecule type" value="Genomic_DNA"/>
</dbReference>